<dbReference type="Proteomes" id="UP001153678">
    <property type="component" value="Unassembled WGS sequence"/>
</dbReference>
<organism evidence="2 3">
    <name type="scientific">Funneliformis geosporum</name>
    <dbReference type="NCBI Taxonomy" id="1117311"/>
    <lineage>
        <taxon>Eukaryota</taxon>
        <taxon>Fungi</taxon>
        <taxon>Fungi incertae sedis</taxon>
        <taxon>Mucoromycota</taxon>
        <taxon>Glomeromycotina</taxon>
        <taxon>Glomeromycetes</taxon>
        <taxon>Glomerales</taxon>
        <taxon>Glomeraceae</taxon>
        <taxon>Funneliformis</taxon>
    </lineage>
</organism>
<evidence type="ECO:0000313" key="2">
    <source>
        <dbReference type="EMBL" id="CAI2167889.1"/>
    </source>
</evidence>
<dbReference type="EMBL" id="CAMKVN010000432">
    <property type="protein sequence ID" value="CAI2167889.1"/>
    <property type="molecule type" value="Genomic_DNA"/>
</dbReference>
<gene>
    <name evidence="2" type="ORF">FWILDA_LOCUS3306</name>
</gene>
<dbReference type="AlphaFoldDB" id="A0A9W4WS21"/>
<accession>A0A9W4WS21</accession>
<keyword evidence="1" id="KW-0812">Transmembrane</keyword>
<keyword evidence="3" id="KW-1185">Reference proteome</keyword>
<keyword evidence="1" id="KW-0472">Membrane</keyword>
<protein>
    <submittedName>
        <fullName evidence="2">1486_t:CDS:1</fullName>
    </submittedName>
</protein>
<feature type="transmembrane region" description="Helical" evidence="1">
    <location>
        <begin position="6"/>
        <end position="25"/>
    </location>
</feature>
<comment type="caution">
    <text evidence="2">The sequence shown here is derived from an EMBL/GenBank/DDBJ whole genome shotgun (WGS) entry which is preliminary data.</text>
</comment>
<name>A0A9W4WS21_9GLOM</name>
<evidence type="ECO:0000256" key="1">
    <source>
        <dbReference type="SAM" id="Phobius"/>
    </source>
</evidence>
<keyword evidence="1" id="KW-1133">Transmembrane helix</keyword>
<reference evidence="2" key="1">
    <citation type="submission" date="2022-08" db="EMBL/GenBank/DDBJ databases">
        <authorList>
            <person name="Kallberg Y."/>
            <person name="Tangrot J."/>
            <person name="Rosling A."/>
        </authorList>
    </citation>
    <scope>NUCLEOTIDE SEQUENCE</scope>
    <source>
        <strain evidence="2">Wild A</strain>
    </source>
</reference>
<proteinExistence type="predicted"/>
<evidence type="ECO:0000313" key="3">
    <source>
        <dbReference type="Proteomes" id="UP001153678"/>
    </source>
</evidence>
<sequence>MGFDIFSSLFCIYGGTIVGVIGGMGNEGRQGFFNSHVNPNANTNFNGSEGFLFSAMVWIPERICNTEEETEYIDLGEVNVSPDAPLPEKNQENKNVIKIAQKKETKTSA</sequence>